<feature type="non-terminal residue" evidence="2">
    <location>
        <position position="1"/>
    </location>
</feature>
<name>A0A9W4WWM5_9GLOM</name>
<evidence type="ECO:0000313" key="2">
    <source>
        <dbReference type="EMBL" id="CAI2177690.1"/>
    </source>
</evidence>
<dbReference type="Proteomes" id="UP001153678">
    <property type="component" value="Unassembled WGS sequence"/>
</dbReference>
<dbReference type="EMBL" id="CAMKVN010001716">
    <property type="protein sequence ID" value="CAI2177690.1"/>
    <property type="molecule type" value="Genomic_DNA"/>
</dbReference>
<keyword evidence="1" id="KW-0175">Coiled coil</keyword>
<proteinExistence type="predicted"/>
<organism evidence="2 3">
    <name type="scientific">Funneliformis geosporum</name>
    <dbReference type="NCBI Taxonomy" id="1117311"/>
    <lineage>
        <taxon>Eukaryota</taxon>
        <taxon>Fungi</taxon>
        <taxon>Fungi incertae sedis</taxon>
        <taxon>Mucoromycota</taxon>
        <taxon>Glomeromycotina</taxon>
        <taxon>Glomeromycetes</taxon>
        <taxon>Glomerales</taxon>
        <taxon>Glomeraceae</taxon>
        <taxon>Funneliformis</taxon>
    </lineage>
</organism>
<keyword evidence="3" id="KW-1185">Reference proteome</keyword>
<gene>
    <name evidence="2" type="ORF">FWILDA_LOCUS8211</name>
</gene>
<reference evidence="2" key="1">
    <citation type="submission" date="2022-08" db="EMBL/GenBank/DDBJ databases">
        <authorList>
            <person name="Kallberg Y."/>
            <person name="Tangrot J."/>
            <person name="Rosling A."/>
        </authorList>
    </citation>
    <scope>NUCLEOTIDE SEQUENCE</scope>
    <source>
        <strain evidence="2">Wild A</strain>
    </source>
</reference>
<comment type="caution">
    <text evidence="2">The sequence shown here is derived from an EMBL/GenBank/DDBJ whole genome shotgun (WGS) entry which is preliminary data.</text>
</comment>
<dbReference type="AlphaFoldDB" id="A0A9W4WWM5"/>
<evidence type="ECO:0000256" key="1">
    <source>
        <dbReference type="SAM" id="Coils"/>
    </source>
</evidence>
<accession>A0A9W4WWM5</accession>
<protein>
    <submittedName>
        <fullName evidence="2">11856_t:CDS:1</fullName>
    </submittedName>
</protein>
<dbReference type="Gene3D" id="1.20.5.1700">
    <property type="match status" value="1"/>
</dbReference>
<feature type="coiled-coil region" evidence="1">
    <location>
        <begin position="14"/>
        <end position="83"/>
    </location>
</feature>
<dbReference type="OrthoDB" id="2430803at2759"/>
<evidence type="ECO:0000313" key="3">
    <source>
        <dbReference type="Proteomes" id="UP001153678"/>
    </source>
</evidence>
<sequence>MKNIKLSWRRRTTIFVCEQEIQTLNGEIERLKNASKEEIEELKSEISSLKSWLYQAKKDIQDKENYISDLEKADEDIDEFIKDYRLYLTAANITTANTYDKQRALELFWSCLINETSPNMDAIVALNNVNINGAMINAPDGTPASALPGRATGATVIPAYNVHTNEDWSLAKGCSVDTDTATNTPNG</sequence>